<dbReference type="PANTHER" id="PTHR16515:SF20">
    <property type="entry name" value="PR DOMAIN ZINC FINGER PROTEIN 12"/>
    <property type="match status" value="1"/>
</dbReference>
<dbReference type="OrthoDB" id="5305647at2759"/>
<evidence type="ECO:0000256" key="3">
    <source>
        <dbReference type="ARBA" id="ARBA00022737"/>
    </source>
</evidence>
<dbReference type="FunFam" id="3.30.160.60:FF:000100">
    <property type="entry name" value="Zinc finger 45-like"/>
    <property type="match status" value="1"/>
</dbReference>
<evidence type="ECO:0000259" key="9">
    <source>
        <dbReference type="PROSITE" id="PS50157"/>
    </source>
</evidence>
<feature type="compositionally biased region" description="Basic and acidic residues" evidence="8">
    <location>
        <begin position="333"/>
        <end position="351"/>
    </location>
</feature>
<dbReference type="Pfam" id="PF00096">
    <property type="entry name" value="zf-C2H2"/>
    <property type="match status" value="1"/>
</dbReference>
<dbReference type="AlphaFoldDB" id="A0A210PX64"/>
<feature type="domain" description="C2H2-type" evidence="9">
    <location>
        <begin position="140"/>
        <end position="167"/>
    </location>
</feature>
<protein>
    <submittedName>
        <fullName evidence="10">Zinc finger protein 362</fullName>
    </submittedName>
</protein>
<feature type="domain" description="C2H2-type" evidence="9">
    <location>
        <begin position="228"/>
        <end position="256"/>
    </location>
</feature>
<feature type="region of interest" description="Disordered" evidence="8">
    <location>
        <begin position="561"/>
        <end position="584"/>
    </location>
</feature>
<keyword evidence="5" id="KW-0862">Zinc</keyword>
<feature type="region of interest" description="Disordered" evidence="8">
    <location>
        <begin position="261"/>
        <end position="374"/>
    </location>
</feature>
<feature type="compositionally biased region" description="Polar residues" evidence="8">
    <location>
        <begin position="561"/>
        <end position="577"/>
    </location>
</feature>
<dbReference type="GO" id="GO:0005634">
    <property type="term" value="C:nucleus"/>
    <property type="evidence" value="ECO:0007669"/>
    <property type="project" value="UniProtKB-SubCell"/>
</dbReference>
<feature type="compositionally biased region" description="Polar residues" evidence="8">
    <location>
        <begin position="352"/>
        <end position="367"/>
    </location>
</feature>
<dbReference type="InterPro" id="IPR013087">
    <property type="entry name" value="Znf_C2H2_type"/>
</dbReference>
<evidence type="ECO:0000256" key="1">
    <source>
        <dbReference type="ARBA" id="ARBA00004123"/>
    </source>
</evidence>
<feature type="domain" description="C2H2-type" evidence="9">
    <location>
        <begin position="196"/>
        <end position="220"/>
    </location>
</feature>
<dbReference type="EMBL" id="NEDP02005424">
    <property type="protein sequence ID" value="OWF41081.1"/>
    <property type="molecule type" value="Genomic_DNA"/>
</dbReference>
<keyword evidence="3" id="KW-0677">Repeat</keyword>
<evidence type="ECO:0000256" key="8">
    <source>
        <dbReference type="SAM" id="MobiDB-lite"/>
    </source>
</evidence>
<sequence>MMDDEIQFRDTFLRTIQQLYRARENGGPPGMDANGHLPVSPLGTPTPPDHHHHHHYPHHPLPSPIPRHGTTDLVSGMDNPLTDTPPQISDPGGGSNAKVTNKKIKIETMPKQNGSTGHPGSTGQLSPKDMSSLVHPDRRHLCPHCYKGFKSRQQLTQHNLVHTNVRKYHCKFCERSFKQLSHLHQHHRIHTGEKPYRCPLEGCDRAFPQLSNLQHHIRNHDKLVDSQFQCHLCDRAYPNEATLKAHNTRTHLHSKPLDLTQQQQLQQQQDHPGAPESPSPLPQSSPTSPTQQNLAGQGVKPRKRKASRPQHLYMPPTMVPISTPLTPEEENSAEQKEEIDRYQERFPRELPQDSSTPNCFGESQNGIHKSIPLSRLNLPGFDRTDMKMPNLSQSDKMPNFSQSDKMPNFSQSDKMPNFSQSDNKMSSNCQPEGKMLNHSQSAGKIIEASQSEGRNSPFGQSESKISNCHHQSEDRITSYNQWDARNIDEDNHDNHSIRYDRMHQQTARGIDMNVFALSKSLATGSAIVRPPIHMNMMMKSSHDHILPLSRNNFDMAAFSRQQKSDQLQRQLHSSSPYLMSRRDPAPKGVYSGGWPVPLKSSALGVGIDRSEETHSDRSASQSPNLQASHFSLDSFDEPMN</sequence>
<dbReference type="PROSITE" id="PS00028">
    <property type="entry name" value="ZINC_FINGER_C2H2_1"/>
    <property type="match status" value="4"/>
</dbReference>
<dbReference type="InterPro" id="IPR050331">
    <property type="entry name" value="Zinc_finger"/>
</dbReference>
<feature type="region of interest" description="Disordered" evidence="8">
    <location>
        <begin position="605"/>
        <end position="640"/>
    </location>
</feature>
<accession>A0A210PX64</accession>
<organism evidence="10 11">
    <name type="scientific">Mizuhopecten yessoensis</name>
    <name type="common">Japanese scallop</name>
    <name type="synonym">Patinopecten yessoensis</name>
    <dbReference type="NCBI Taxonomy" id="6573"/>
    <lineage>
        <taxon>Eukaryota</taxon>
        <taxon>Metazoa</taxon>
        <taxon>Spiralia</taxon>
        <taxon>Lophotrochozoa</taxon>
        <taxon>Mollusca</taxon>
        <taxon>Bivalvia</taxon>
        <taxon>Autobranchia</taxon>
        <taxon>Pteriomorphia</taxon>
        <taxon>Pectinida</taxon>
        <taxon>Pectinoidea</taxon>
        <taxon>Pectinidae</taxon>
        <taxon>Mizuhopecten</taxon>
    </lineage>
</organism>
<evidence type="ECO:0000256" key="5">
    <source>
        <dbReference type="ARBA" id="ARBA00022833"/>
    </source>
</evidence>
<feature type="compositionally biased region" description="Polar residues" evidence="8">
    <location>
        <begin position="450"/>
        <end position="469"/>
    </location>
</feature>
<feature type="compositionally biased region" description="Polar residues" evidence="8">
    <location>
        <begin position="618"/>
        <end position="631"/>
    </location>
</feature>
<feature type="region of interest" description="Disordered" evidence="8">
    <location>
        <begin position="24"/>
        <end position="58"/>
    </location>
</feature>
<proteinExistence type="predicted"/>
<dbReference type="FunFam" id="3.30.160.60:FF:001498">
    <property type="entry name" value="Zinc finger protein 404"/>
    <property type="match status" value="1"/>
</dbReference>
<keyword evidence="4 7" id="KW-0863">Zinc-finger</keyword>
<dbReference type="Proteomes" id="UP000242188">
    <property type="component" value="Unassembled WGS sequence"/>
</dbReference>
<evidence type="ECO:0000256" key="7">
    <source>
        <dbReference type="PROSITE-ProRule" id="PRU00042"/>
    </source>
</evidence>
<feature type="region of interest" description="Disordered" evidence="8">
    <location>
        <begin position="450"/>
        <end position="472"/>
    </location>
</feature>
<feature type="compositionally biased region" description="Polar residues" evidence="8">
    <location>
        <begin position="390"/>
        <end position="429"/>
    </location>
</feature>
<comment type="subcellular location">
    <subcellularLocation>
        <location evidence="1">Nucleus</location>
    </subcellularLocation>
</comment>
<dbReference type="InterPro" id="IPR036236">
    <property type="entry name" value="Znf_C2H2_sf"/>
</dbReference>
<dbReference type="GO" id="GO:0010468">
    <property type="term" value="P:regulation of gene expression"/>
    <property type="evidence" value="ECO:0007669"/>
    <property type="project" value="TreeGrafter"/>
</dbReference>
<dbReference type="GO" id="GO:0008270">
    <property type="term" value="F:zinc ion binding"/>
    <property type="evidence" value="ECO:0007669"/>
    <property type="project" value="UniProtKB-KW"/>
</dbReference>
<evidence type="ECO:0000313" key="11">
    <source>
        <dbReference type="Proteomes" id="UP000242188"/>
    </source>
</evidence>
<reference evidence="10 11" key="1">
    <citation type="journal article" date="2017" name="Nat. Ecol. Evol.">
        <title>Scallop genome provides insights into evolution of bilaterian karyotype and development.</title>
        <authorList>
            <person name="Wang S."/>
            <person name="Zhang J."/>
            <person name="Jiao W."/>
            <person name="Li J."/>
            <person name="Xun X."/>
            <person name="Sun Y."/>
            <person name="Guo X."/>
            <person name="Huan P."/>
            <person name="Dong B."/>
            <person name="Zhang L."/>
            <person name="Hu X."/>
            <person name="Sun X."/>
            <person name="Wang J."/>
            <person name="Zhao C."/>
            <person name="Wang Y."/>
            <person name="Wang D."/>
            <person name="Huang X."/>
            <person name="Wang R."/>
            <person name="Lv J."/>
            <person name="Li Y."/>
            <person name="Zhang Z."/>
            <person name="Liu B."/>
            <person name="Lu W."/>
            <person name="Hui Y."/>
            <person name="Liang J."/>
            <person name="Zhou Z."/>
            <person name="Hou R."/>
            <person name="Li X."/>
            <person name="Liu Y."/>
            <person name="Li H."/>
            <person name="Ning X."/>
            <person name="Lin Y."/>
            <person name="Zhao L."/>
            <person name="Xing Q."/>
            <person name="Dou J."/>
            <person name="Li Y."/>
            <person name="Mao J."/>
            <person name="Guo H."/>
            <person name="Dou H."/>
            <person name="Li T."/>
            <person name="Mu C."/>
            <person name="Jiang W."/>
            <person name="Fu Q."/>
            <person name="Fu X."/>
            <person name="Miao Y."/>
            <person name="Liu J."/>
            <person name="Yu Q."/>
            <person name="Li R."/>
            <person name="Liao H."/>
            <person name="Li X."/>
            <person name="Kong Y."/>
            <person name="Jiang Z."/>
            <person name="Chourrout D."/>
            <person name="Li R."/>
            <person name="Bao Z."/>
        </authorList>
    </citation>
    <scope>NUCLEOTIDE SEQUENCE [LARGE SCALE GENOMIC DNA]</scope>
    <source>
        <strain evidence="10 11">PY_sf001</strain>
    </source>
</reference>
<keyword evidence="2" id="KW-0479">Metal-binding</keyword>
<comment type="caution">
    <text evidence="10">The sequence shown here is derived from an EMBL/GenBank/DDBJ whole genome shotgun (WGS) entry which is preliminary data.</text>
</comment>
<dbReference type="GO" id="GO:0022008">
    <property type="term" value="P:neurogenesis"/>
    <property type="evidence" value="ECO:0007669"/>
    <property type="project" value="TreeGrafter"/>
</dbReference>
<feature type="region of interest" description="Disordered" evidence="8">
    <location>
        <begin position="388"/>
        <end position="429"/>
    </location>
</feature>
<evidence type="ECO:0000313" key="10">
    <source>
        <dbReference type="EMBL" id="OWF41081.1"/>
    </source>
</evidence>
<keyword evidence="11" id="KW-1185">Reference proteome</keyword>
<keyword evidence="6" id="KW-0539">Nucleus</keyword>
<dbReference type="PANTHER" id="PTHR16515">
    <property type="entry name" value="PR DOMAIN ZINC FINGER PROTEIN"/>
    <property type="match status" value="1"/>
</dbReference>
<gene>
    <name evidence="10" type="ORF">KP79_PYT21032</name>
</gene>
<dbReference type="PROSITE" id="PS50157">
    <property type="entry name" value="ZINC_FINGER_C2H2_2"/>
    <property type="match status" value="4"/>
</dbReference>
<evidence type="ECO:0000256" key="2">
    <source>
        <dbReference type="ARBA" id="ARBA00022723"/>
    </source>
</evidence>
<name>A0A210PX64_MIZYE</name>
<feature type="domain" description="C2H2-type" evidence="9">
    <location>
        <begin position="168"/>
        <end position="195"/>
    </location>
</feature>
<evidence type="ECO:0000256" key="6">
    <source>
        <dbReference type="ARBA" id="ARBA00023242"/>
    </source>
</evidence>
<feature type="compositionally biased region" description="Polar residues" evidence="8">
    <location>
        <begin position="110"/>
        <end position="125"/>
    </location>
</feature>
<feature type="region of interest" description="Disordered" evidence="8">
    <location>
        <begin position="107"/>
        <end position="133"/>
    </location>
</feature>
<dbReference type="SUPFAM" id="SSF57667">
    <property type="entry name" value="beta-beta-alpha zinc fingers"/>
    <property type="match status" value="2"/>
</dbReference>
<dbReference type="SMART" id="SM00355">
    <property type="entry name" value="ZnF_C2H2"/>
    <property type="match status" value="4"/>
</dbReference>
<evidence type="ECO:0000256" key="4">
    <source>
        <dbReference type="ARBA" id="ARBA00022771"/>
    </source>
</evidence>
<feature type="compositionally biased region" description="Basic and acidic residues" evidence="8">
    <location>
        <begin position="608"/>
        <end position="617"/>
    </location>
</feature>
<dbReference type="Gene3D" id="3.30.160.60">
    <property type="entry name" value="Classic Zinc Finger"/>
    <property type="match status" value="2"/>
</dbReference>